<dbReference type="SUPFAM" id="SSF48452">
    <property type="entry name" value="TPR-like"/>
    <property type="match status" value="1"/>
</dbReference>
<dbReference type="Pfam" id="PF13181">
    <property type="entry name" value="TPR_8"/>
    <property type="match status" value="1"/>
</dbReference>
<keyword evidence="2" id="KW-0802">TPR repeat</keyword>
<evidence type="ECO:0000313" key="3">
    <source>
        <dbReference type="EMBL" id="KAF7129843.1"/>
    </source>
</evidence>
<accession>A0A834LDC6</accession>
<dbReference type="EMBL" id="WJXA01000010">
    <property type="protein sequence ID" value="KAF7129843.1"/>
    <property type="molecule type" value="Genomic_DNA"/>
</dbReference>
<evidence type="ECO:0000256" key="2">
    <source>
        <dbReference type="PROSITE-ProRule" id="PRU00339"/>
    </source>
</evidence>
<dbReference type="InterPro" id="IPR019734">
    <property type="entry name" value="TPR_rpt"/>
</dbReference>
<dbReference type="Proteomes" id="UP000626092">
    <property type="component" value="Unassembled WGS sequence"/>
</dbReference>
<evidence type="ECO:0000313" key="4">
    <source>
        <dbReference type="Proteomes" id="UP000626092"/>
    </source>
</evidence>
<dbReference type="OrthoDB" id="1870799at2759"/>
<reference evidence="3" key="1">
    <citation type="submission" date="2019-11" db="EMBL/GenBank/DDBJ databases">
        <authorList>
            <person name="Liu Y."/>
            <person name="Hou J."/>
            <person name="Li T.-Q."/>
            <person name="Guan C.-H."/>
            <person name="Wu X."/>
            <person name="Wu H.-Z."/>
            <person name="Ling F."/>
            <person name="Zhang R."/>
            <person name="Shi X.-G."/>
            <person name="Ren J.-P."/>
            <person name="Chen E.-F."/>
            <person name="Sun J.-M."/>
        </authorList>
    </citation>
    <scope>NUCLEOTIDE SEQUENCE</scope>
    <source>
        <strain evidence="3">Adult_tree_wgs_1</strain>
        <tissue evidence="3">Leaves</tissue>
    </source>
</reference>
<dbReference type="PANTHER" id="PTHR21405:SF0">
    <property type="entry name" value="TETRATRICOPEPTIDE REPEAT PROTEIN 36"/>
    <property type="match status" value="1"/>
</dbReference>
<comment type="caution">
    <text evidence="3">The sequence shown here is derived from an EMBL/GenBank/DDBJ whole genome shotgun (WGS) entry which is preliminary data.</text>
</comment>
<dbReference type="PANTHER" id="PTHR21405">
    <property type="entry name" value="CDNA SEQUENCE BC021608"/>
    <property type="match status" value="1"/>
</dbReference>
<dbReference type="Gene3D" id="1.25.40.10">
    <property type="entry name" value="Tetratricopeptide repeat domain"/>
    <property type="match status" value="1"/>
</dbReference>
<feature type="repeat" description="TPR" evidence="2">
    <location>
        <begin position="167"/>
        <end position="200"/>
    </location>
</feature>
<gene>
    <name evidence="3" type="ORF">RHSIM_Rhsim10G0173500</name>
</gene>
<dbReference type="AlphaFoldDB" id="A0A834LDC6"/>
<dbReference type="InterPro" id="IPR038906">
    <property type="entry name" value="TTC36"/>
</dbReference>
<organism evidence="3 4">
    <name type="scientific">Rhododendron simsii</name>
    <name type="common">Sims's rhododendron</name>
    <dbReference type="NCBI Taxonomy" id="118357"/>
    <lineage>
        <taxon>Eukaryota</taxon>
        <taxon>Viridiplantae</taxon>
        <taxon>Streptophyta</taxon>
        <taxon>Embryophyta</taxon>
        <taxon>Tracheophyta</taxon>
        <taxon>Spermatophyta</taxon>
        <taxon>Magnoliopsida</taxon>
        <taxon>eudicotyledons</taxon>
        <taxon>Gunneridae</taxon>
        <taxon>Pentapetalae</taxon>
        <taxon>asterids</taxon>
        <taxon>Ericales</taxon>
        <taxon>Ericaceae</taxon>
        <taxon>Ericoideae</taxon>
        <taxon>Rhodoreae</taxon>
        <taxon>Rhododendron</taxon>
    </lineage>
</organism>
<protein>
    <submittedName>
        <fullName evidence="3">Uncharacterized protein</fullName>
    </submittedName>
</protein>
<proteinExistence type="inferred from homology"/>
<comment type="similarity">
    <text evidence="1">Belongs to the TTC36 family.</text>
</comment>
<sequence>MGTDVLLQLALVLLTLAIFFSVHTLPKKALTKLRLKNRTTAQSNRHFFNGAQLLSRARSAKNKTTSLNLAKSAASEADKALTLDPSDAGAHILKALALDLMGRKPSALRSLDAALSPALARSLAERERGDALFKRAEILLAVGKRRRVDAAVVDLVEAVRLGGGENGKAYCLLGQCYEMKGMREEAKAAFEAAVGLEPPGSGTCQVARQGLGRLA</sequence>
<dbReference type="PROSITE" id="PS50005">
    <property type="entry name" value="TPR"/>
    <property type="match status" value="1"/>
</dbReference>
<evidence type="ECO:0000256" key="1">
    <source>
        <dbReference type="ARBA" id="ARBA00006995"/>
    </source>
</evidence>
<keyword evidence="4" id="KW-1185">Reference proteome</keyword>
<name>A0A834LDC6_RHOSS</name>
<dbReference type="InterPro" id="IPR011990">
    <property type="entry name" value="TPR-like_helical_dom_sf"/>
</dbReference>